<reference evidence="2 3" key="1">
    <citation type="submission" date="2024-06" db="EMBL/GenBank/DDBJ databases">
        <title>The Natural Products Discovery Center: Release of the First 8490 Sequenced Strains for Exploring Actinobacteria Biosynthetic Diversity.</title>
        <authorList>
            <person name="Kalkreuter E."/>
            <person name="Kautsar S.A."/>
            <person name="Yang D."/>
            <person name="Bader C.D."/>
            <person name="Teijaro C.N."/>
            <person name="Fluegel L."/>
            <person name="Davis C.M."/>
            <person name="Simpson J.R."/>
            <person name="Lauterbach L."/>
            <person name="Steele A.D."/>
            <person name="Gui C."/>
            <person name="Meng S."/>
            <person name="Li G."/>
            <person name="Viehrig K."/>
            <person name="Ye F."/>
            <person name="Su P."/>
            <person name="Kiefer A.F."/>
            <person name="Nichols A."/>
            <person name="Cepeda A.J."/>
            <person name="Yan W."/>
            <person name="Fan B."/>
            <person name="Jiang Y."/>
            <person name="Adhikari A."/>
            <person name="Zheng C.-J."/>
            <person name="Schuster L."/>
            <person name="Cowan T.M."/>
            <person name="Smanski M.J."/>
            <person name="Chevrette M.G."/>
            <person name="De Carvalho L.P.S."/>
            <person name="Shen B."/>
        </authorList>
    </citation>
    <scope>NUCLEOTIDE SEQUENCE [LARGE SCALE GENOMIC DNA]</scope>
    <source>
        <strain evidence="2 3">NPDC077434</strain>
    </source>
</reference>
<dbReference type="EMBL" id="JBFBMH010000013">
    <property type="protein sequence ID" value="MEW1975473.1"/>
    <property type="molecule type" value="Genomic_DNA"/>
</dbReference>
<dbReference type="InterPro" id="IPR021804">
    <property type="entry name" value="DUF3375"/>
</dbReference>
<evidence type="ECO:0000313" key="2">
    <source>
        <dbReference type="EMBL" id="MEW1975473.1"/>
    </source>
</evidence>
<name>A0ABV3LHT4_9MICO</name>
<dbReference type="Proteomes" id="UP001553715">
    <property type="component" value="Unassembled WGS sequence"/>
</dbReference>
<dbReference type="RefSeq" id="WP_366232968.1">
    <property type="nucleotide sequence ID" value="NZ_JBFBMH010000013.1"/>
</dbReference>
<keyword evidence="3" id="KW-1185">Reference proteome</keyword>
<feature type="coiled-coil region" evidence="1">
    <location>
        <begin position="149"/>
        <end position="210"/>
    </location>
</feature>
<evidence type="ECO:0000313" key="3">
    <source>
        <dbReference type="Proteomes" id="UP001553715"/>
    </source>
</evidence>
<protein>
    <submittedName>
        <fullName evidence="2">DUF3375 domain-containing protein</fullName>
    </submittedName>
</protein>
<organism evidence="2 3">
    <name type="scientific">Microbacterium profundi</name>
    <dbReference type="NCBI Taxonomy" id="450380"/>
    <lineage>
        <taxon>Bacteria</taxon>
        <taxon>Bacillati</taxon>
        <taxon>Actinomycetota</taxon>
        <taxon>Actinomycetes</taxon>
        <taxon>Micrococcales</taxon>
        <taxon>Microbacteriaceae</taxon>
        <taxon>Microbacterium</taxon>
    </lineage>
</organism>
<comment type="caution">
    <text evidence="2">The sequence shown here is derived from an EMBL/GenBank/DDBJ whole genome shotgun (WGS) entry which is preliminary data.</text>
</comment>
<dbReference type="Pfam" id="PF11855">
    <property type="entry name" value="DUF3375"/>
    <property type="match status" value="1"/>
</dbReference>
<gene>
    <name evidence="2" type="ORF">AB0301_10425</name>
</gene>
<accession>A0ABV3LHT4</accession>
<proteinExistence type="predicted"/>
<evidence type="ECO:0000256" key="1">
    <source>
        <dbReference type="SAM" id="Coils"/>
    </source>
</evidence>
<keyword evidence="1" id="KW-0175">Coiled coil</keyword>
<sequence length="475" mass="54025">MDHDEIEQLAERHGAWRLLRKTNAPLILSFLGTHLIDANRGAVAQSELVSLLDDHLYAIHQSAPDRYPREPIEYLEEWAAADDGWLRRFYPSRAEEIHYEATSTLEKAYRWVGELRERTFVGTESRLHTLIALLRDIVHGSDADPQVRVAELARRRDELDQEIARIERGESQALDEIGVRDRFQQFSSMSRELMSDFREVEENLRRLDRSAREKIAAWNGAKGELLGELVGDRADIASSEQGRSFQAFYDFLLSEQRQDELSTLLGAVSEMPAVETDRRMRLLHHDWAEAAERTQVTVRMLSEQLRRFLDDRVWFENRRVLDLARAIEAAAIAVRQDPPDAGLEIDEPGVPIVMAFERPLYQVRPDTAVNSLLGPVDEGPLDLDVLLSQRHVDVERLADNIRAVVPPHSAAELSDILSLYPITEGAAEVIAYLGLDAQDDLELSIDAEQSMSVVYEGLDGVRRRMTVPHVTITRS</sequence>